<evidence type="ECO:0000313" key="2">
    <source>
        <dbReference type="EMBL" id="MFD2542455.1"/>
    </source>
</evidence>
<sequence>MALHKKYFLLFILLIPFQNFAQTASCCTSIEVVEEALSGYWKIKNVDSKSVYHYWFENGRGNVENVETTETIGKYKPVEKSHSYIYIKKEGDIFTLEYIYKHGSWTSKITHLDANNLVLVTNEEATAYYKIKY</sequence>
<dbReference type="EMBL" id="JBHULM010000011">
    <property type="protein sequence ID" value="MFD2542455.1"/>
    <property type="molecule type" value="Genomic_DNA"/>
</dbReference>
<organism evidence="2 3">
    <name type="scientific">Lacinutrix gracilariae</name>
    <dbReference type="NCBI Taxonomy" id="1747198"/>
    <lineage>
        <taxon>Bacteria</taxon>
        <taxon>Pseudomonadati</taxon>
        <taxon>Bacteroidota</taxon>
        <taxon>Flavobacteriia</taxon>
        <taxon>Flavobacteriales</taxon>
        <taxon>Flavobacteriaceae</taxon>
        <taxon>Lacinutrix</taxon>
    </lineage>
</organism>
<protein>
    <recommendedName>
        <fullName evidence="4">Lipocalin-like domain-containing protein</fullName>
    </recommendedName>
</protein>
<gene>
    <name evidence="2" type="ORF">ACFSSB_09000</name>
</gene>
<proteinExistence type="predicted"/>
<evidence type="ECO:0000313" key="3">
    <source>
        <dbReference type="Proteomes" id="UP001597467"/>
    </source>
</evidence>
<reference evidence="3" key="1">
    <citation type="journal article" date="2019" name="Int. J. Syst. Evol. Microbiol.">
        <title>The Global Catalogue of Microorganisms (GCM) 10K type strain sequencing project: providing services to taxonomists for standard genome sequencing and annotation.</title>
        <authorList>
            <consortium name="The Broad Institute Genomics Platform"/>
            <consortium name="The Broad Institute Genome Sequencing Center for Infectious Disease"/>
            <person name="Wu L."/>
            <person name="Ma J."/>
        </authorList>
    </citation>
    <scope>NUCLEOTIDE SEQUENCE [LARGE SCALE GENOMIC DNA]</scope>
    <source>
        <strain evidence="3">KCTC 42808</strain>
    </source>
</reference>
<name>A0ABW5K420_9FLAO</name>
<comment type="caution">
    <text evidence="2">The sequence shown here is derived from an EMBL/GenBank/DDBJ whole genome shotgun (WGS) entry which is preliminary data.</text>
</comment>
<feature type="chain" id="PRO_5047305900" description="Lipocalin-like domain-containing protein" evidence="1">
    <location>
        <begin position="22"/>
        <end position="133"/>
    </location>
</feature>
<feature type="signal peptide" evidence="1">
    <location>
        <begin position="1"/>
        <end position="21"/>
    </location>
</feature>
<keyword evidence="3" id="KW-1185">Reference proteome</keyword>
<dbReference type="RefSeq" id="WP_379903359.1">
    <property type="nucleotide sequence ID" value="NZ_JBHULM010000011.1"/>
</dbReference>
<evidence type="ECO:0008006" key="4">
    <source>
        <dbReference type="Google" id="ProtNLM"/>
    </source>
</evidence>
<evidence type="ECO:0000256" key="1">
    <source>
        <dbReference type="SAM" id="SignalP"/>
    </source>
</evidence>
<keyword evidence="1" id="KW-0732">Signal</keyword>
<accession>A0ABW5K420</accession>
<dbReference type="Proteomes" id="UP001597467">
    <property type="component" value="Unassembled WGS sequence"/>
</dbReference>